<accession>A0A067E7Q0</accession>
<organism evidence="1 2">
    <name type="scientific">Citrus sinensis</name>
    <name type="common">Sweet orange</name>
    <name type="synonym">Citrus aurantium var. sinensis</name>
    <dbReference type="NCBI Taxonomy" id="2711"/>
    <lineage>
        <taxon>Eukaryota</taxon>
        <taxon>Viridiplantae</taxon>
        <taxon>Streptophyta</taxon>
        <taxon>Embryophyta</taxon>
        <taxon>Tracheophyta</taxon>
        <taxon>Spermatophyta</taxon>
        <taxon>Magnoliopsida</taxon>
        <taxon>eudicotyledons</taxon>
        <taxon>Gunneridae</taxon>
        <taxon>Pentapetalae</taxon>
        <taxon>rosids</taxon>
        <taxon>malvids</taxon>
        <taxon>Sapindales</taxon>
        <taxon>Rutaceae</taxon>
        <taxon>Aurantioideae</taxon>
        <taxon>Citrus</taxon>
    </lineage>
</organism>
<gene>
    <name evidence="1" type="ORF">CISIN_1g035342mg</name>
</gene>
<dbReference type="Proteomes" id="UP000027120">
    <property type="component" value="Unassembled WGS sequence"/>
</dbReference>
<reference evidence="1 2" key="1">
    <citation type="submission" date="2014-04" db="EMBL/GenBank/DDBJ databases">
        <authorList>
            <consortium name="International Citrus Genome Consortium"/>
            <person name="Gmitter F."/>
            <person name="Chen C."/>
            <person name="Farmerie W."/>
            <person name="Harkins T."/>
            <person name="Desany B."/>
            <person name="Mohiuddin M."/>
            <person name="Kodira C."/>
            <person name="Borodovsky M."/>
            <person name="Lomsadze A."/>
            <person name="Burns P."/>
            <person name="Jenkins J."/>
            <person name="Prochnik S."/>
            <person name="Shu S."/>
            <person name="Chapman J."/>
            <person name="Pitluck S."/>
            <person name="Schmutz J."/>
            <person name="Rokhsar D."/>
        </authorList>
    </citation>
    <scope>NUCLEOTIDE SEQUENCE</scope>
</reference>
<protein>
    <submittedName>
        <fullName evidence="1">Uncharacterized protein</fullName>
    </submittedName>
</protein>
<proteinExistence type="predicted"/>
<dbReference type="EMBL" id="KK785194">
    <property type="protein sequence ID" value="KDO46956.1"/>
    <property type="molecule type" value="Genomic_DNA"/>
</dbReference>
<dbReference type="AlphaFoldDB" id="A0A067E7Q0"/>
<evidence type="ECO:0000313" key="1">
    <source>
        <dbReference type="EMBL" id="KDO46956.1"/>
    </source>
</evidence>
<keyword evidence="2" id="KW-1185">Reference proteome</keyword>
<name>A0A067E7Q0_CITSI</name>
<sequence length="67" mass="7519">MMLKGTKKPNIEAKPMIIFINVSIIFINLATKVPPTPDSTLMIISIYLWLKLMHTADATFLNEIADS</sequence>
<evidence type="ECO:0000313" key="2">
    <source>
        <dbReference type="Proteomes" id="UP000027120"/>
    </source>
</evidence>